<evidence type="ECO:0000256" key="10">
    <source>
        <dbReference type="RuleBase" id="RU003500"/>
    </source>
</evidence>
<comment type="function">
    <text evidence="10">Ligand for members of the frizzled family of seven transmembrane receptors.</text>
</comment>
<dbReference type="PANTHER" id="PTHR12027:SF77">
    <property type="entry name" value="PROTEIN WNT-5"/>
    <property type="match status" value="1"/>
</dbReference>
<keyword evidence="9" id="KW-0449">Lipoprotein</keyword>
<dbReference type="Gene3D" id="3.30.2460.20">
    <property type="match status" value="1"/>
</dbReference>
<keyword evidence="7" id="KW-1015">Disulfide bond</keyword>
<evidence type="ECO:0000256" key="7">
    <source>
        <dbReference type="ARBA" id="ARBA00023157"/>
    </source>
</evidence>
<keyword evidence="12" id="KW-1185">Reference proteome</keyword>
<dbReference type="FunFam" id="3.30.2460.20:FF:000001">
    <property type="entry name" value="Wnt homolog"/>
    <property type="match status" value="1"/>
</dbReference>
<name>A0A6A4W4P5_AMPAM</name>
<dbReference type="GO" id="GO:0000902">
    <property type="term" value="P:cell morphogenesis"/>
    <property type="evidence" value="ECO:0007669"/>
    <property type="project" value="UniProtKB-ARBA"/>
</dbReference>
<protein>
    <recommendedName>
        <fullName evidence="10">Protein Wnt</fullName>
    </recommendedName>
</protein>
<evidence type="ECO:0000313" key="11">
    <source>
        <dbReference type="EMBL" id="KAF0298754.1"/>
    </source>
</evidence>
<dbReference type="InterPro" id="IPR043158">
    <property type="entry name" value="Wnt_C"/>
</dbReference>
<dbReference type="GO" id="GO:0007517">
    <property type="term" value="P:muscle organ development"/>
    <property type="evidence" value="ECO:0007669"/>
    <property type="project" value="UniProtKB-ARBA"/>
</dbReference>
<dbReference type="PANTHER" id="PTHR12027">
    <property type="entry name" value="WNT RELATED"/>
    <property type="match status" value="1"/>
</dbReference>
<gene>
    <name evidence="11" type="primary">WNT5B</name>
    <name evidence="11" type="ORF">FJT64_003879</name>
</gene>
<dbReference type="InterPro" id="IPR005817">
    <property type="entry name" value="Wnt"/>
</dbReference>
<dbReference type="AlphaFoldDB" id="A0A6A4W4P5"/>
<dbReference type="InterPro" id="IPR018161">
    <property type="entry name" value="Wnt_CS"/>
</dbReference>
<keyword evidence="3 10" id="KW-0217">Developmental protein</keyword>
<comment type="caution">
    <text evidence="11">The sequence shown here is derived from an EMBL/GenBank/DDBJ whole genome shotgun (WGS) entry which is preliminary data.</text>
</comment>
<dbReference type="Pfam" id="PF00110">
    <property type="entry name" value="wnt"/>
    <property type="match status" value="1"/>
</dbReference>
<comment type="similarity">
    <text evidence="2 10">Belongs to the Wnt family.</text>
</comment>
<dbReference type="OrthoDB" id="5945655at2759"/>
<dbReference type="GO" id="GO:0005125">
    <property type="term" value="F:cytokine activity"/>
    <property type="evidence" value="ECO:0007669"/>
    <property type="project" value="TreeGrafter"/>
</dbReference>
<dbReference type="GO" id="GO:0060070">
    <property type="term" value="P:canonical Wnt signaling pathway"/>
    <property type="evidence" value="ECO:0007669"/>
    <property type="project" value="TreeGrafter"/>
</dbReference>
<evidence type="ECO:0000256" key="6">
    <source>
        <dbReference type="ARBA" id="ARBA00022687"/>
    </source>
</evidence>
<keyword evidence="6 10" id="KW-0879">Wnt signaling pathway</keyword>
<evidence type="ECO:0000256" key="2">
    <source>
        <dbReference type="ARBA" id="ARBA00005683"/>
    </source>
</evidence>
<evidence type="ECO:0000256" key="4">
    <source>
        <dbReference type="ARBA" id="ARBA00022525"/>
    </source>
</evidence>
<dbReference type="PROSITE" id="PS00246">
    <property type="entry name" value="WNT1"/>
    <property type="match status" value="1"/>
</dbReference>
<reference evidence="11 12" key="1">
    <citation type="submission" date="2019-07" db="EMBL/GenBank/DDBJ databases">
        <title>Draft genome assembly of a fouling barnacle, Amphibalanus amphitrite (Darwin, 1854): The first reference genome for Thecostraca.</title>
        <authorList>
            <person name="Kim W."/>
        </authorList>
    </citation>
    <scope>NUCLEOTIDE SEQUENCE [LARGE SCALE GENOMIC DNA]</scope>
    <source>
        <strain evidence="11">SNU_AA5</strain>
        <tissue evidence="11">Soma without cirri and trophi</tissue>
    </source>
</reference>
<dbReference type="GO" id="GO:0030182">
    <property type="term" value="P:neuron differentiation"/>
    <property type="evidence" value="ECO:0007669"/>
    <property type="project" value="TreeGrafter"/>
</dbReference>
<evidence type="ECO:0000256" key="3">
    <source>
        <dbReference type="ARBA" id="ARBA00022473"/>
    </source>
</evidence>
<keyword evidence="4" id="KW-0964">Secreted</keyword>
<proteinExistence type="inferred from homology"/>
<accession>A0A6A4W4P5</accession>
<dbReference type="GO" id="GO:0045165">
    <property type="term" value="P:cell fate commitment"/>
    <property type="evidence" value="ECO:0007669"/>
    <property type="project" value="TreeGrafter"/>
</dbReference>
<dbReference type="SMART" id="SM00097">
    <property type="entry name" value="WNT1"/>
    <property type="match status" value="1"/>
</dbReference>
<evidence type="ECO:0000313" key="12">
    <source>
        <dbReference type="Proteomes" id="UP000440578"/>
    </source>
</evidence>
<dbReference type="GO" id="GO:0005615">
    <property type="term" value="C:extracellular space"/>
    <property type="evidence" value="ECO:0007669"/>
    <property type="project" value="TreeGrafter"/>
</dbReference>
<keyword evidence="5" id="KW-0272">Extracellular matrix</keyword>
<evidence type="ECO:0000256" key="1">
    <source>
        <dbReference type="ARBA" id="ARBA00004498"/>
    </source>
</evidence>
<dbReference type="PRINTS" id="PR01349">
    <property type="entry name" value="WNTPROTEIN"/>
</dbReference>
<dbReference type="Proteomes" id="UP000440578">
    <property type="component" value="Unassembled WGS sequence"/>
</dbReference>
<dbReference type="EMBL" id="VIIS01001411">
    <property type="protein sequence ID" value="KAF0298754.1"/>
    <property type="molecule type" value="Genomic_DNA"/>
</dbReference>
<keyword evidence="8" id="KW-0325">Glycoprotein</keyword>
<evidence type="ECO:0000256" key="9">
    <source>
        <dbReference type="ARBA" id="ARBA00023288"/>
    </source>
</evidence>
<comment type="subcellular location">
    <subcellularLocation>
        <location evidence="1 10">Secreted</location>
        <location evidence="1 10">Extracellular space</location>
        <location evidence="1 10">Extracellular matrix</location>
    </subcellularLocation>
</comment>
<organism evidence="11 12">
    <name type="scientific">Amphibalanus amphitrite</name>
    <name type="common">Striped barnacle</name>
    <name type="synonym">Balanus amphitrite</name>
    <dbReference type="NCBI Taxonomy" id="1232801"/>
    <lineage>
        <taxon>Eukaryota</taxon>
        <taxon>Metazoa</taxon>
        <taxon>Ecdysozoa</taxon>
        <taxon>Arthropoda</taxon>
        <taxon>Crustacea</taxon>
        <taxon>Multicrustacea</taxon>
        <taxon>Cirripedia</taxon>
        <taxon>Thoracica</taxon>
        <taxon>Thoracicalcarea</taxon>
        <taxon>Balanomorpha</taxon>
        <taxon>Balanoidea</taxon>
        <taxon>Balanidae</taxon>
        <taxon>Amphibalaninae</taxon>
        <taxon>Amphibalanus</taxon>
    </lineage>
</organism>
<evidence type="ECO:0000256" key="8">
    <source>
        <dbReference type="ARBA" id="ARBA00023180"/>
    </source>
</evidence>
<dbReference type="GO" id="GO:0005109">
    <property type="term" value="F:frizzled binding"/>
    <property type="evidence" value="ECO:0007669"/>
    <property type="project" value="TreeGrafter"/>
</dbReference>
<evidence type="ECO:0000256" key="5">
    <source>
        <dbReference type="ARBA" id="ARBA00022530"/>
    </source>
</evidence>
<sequence length="272" mass="30474">MRSLGLQGLDVWRSPQMYVVGTSPLCARIPGLSPGQRRLCQLRQVSRGHGCCVSGQCVSGRPADLDPDWTWGGCGDNIAYGYRFARTFADIRERERRFRAGSRRQARALMNIHNNRAGAKSVISLTKVNCRCHGVSGSCSAVTCWQRLPAFREVGDMLKDKYDGATKVRVTRRSKLRVRNKSYRQPTADDLVYIRESPDYCRRNATLGSSGTAGRTCVRGSKGTDGCDLLCCGRGYNTQRVTVTERCRCKFVWCCKVQCHACTRRKTLHTCK</sequence>